<dbReference type="SUPFAM" id="SSF53474">
    <property type="entry name" value="alpha/beta-Hydrolases"/>
    <property type="match status" value="1"/>
</dbReference>
<feature type="domain" description="AB hydrolase-1" evidence="3">
    <location>
        <begin position="91"/>
        <end position="324"/>
    </location>
</feature>
<gene>
    <name evidence="4" type="ORF">FSPOR_1491</name>
</gene>
<dbReference type="GO" id="GO:0005739">
    <property type="term" value="C:mitochondrion"/>
    <property type="evidence" value="ECO:0007669"/>
    <property type="project" value="TreeGrafter"/>
</dbReference>
<evidence type="ECO:0000256" key="2">
    <source>
        <dbReference type="ARBA" id="ARBA00022801"/>
    </source>
</evidence>
<dbReference type="GO" id="GO:0052689">
    <property type="term" value="F:carboxylic ester hydrolase activity"/>
    <property type="evidence" value="ECO:0007669"/>
    <property type="project" value="TreeGrafter"/>
</dbReference>
<dbReference type="InterPro" id="IPR000073">
    <property type="entry name" value="AB_hydrolase_1"/>
</dbReference>
<dbReference type="Gene3D" id="3.40.50.1820">
    <property type="entry name" value="alpha/beta hydrolase"/>
    <property type="match status" value="1"/>
</dbReference>
<comment type="similarity">
    <text evidence="1">Belongs to the AB hydrolase superfamily.</text>
</comment>
<name>A0A395SNT5_FUSSP</name>
<evidence type="ECO:0000313" key="5">
    <source>
        <dbReference type="Proteomes" id="UP000266152"/>
    </source>
</evidence>
<comment type="caution">
    <text evidence="4">The sequence shown here is derived from an EMBL/GenBank/DDBJ whole genome shotgun (WGS) entry which is preliminary data.</text>
</comment>
<dbReference type="EMBL" id="PXOF01000023">
    <property type="protein sequence ID" value="RGP73797.1"/>
    <property type="molecule type" value="Genomic_DNA"/>
</dbReference>
<evidence type="ECO:0000256" key="1">
    <source>
        <dbReference type="ARBA" id="ARBA00008645"/>
    </source>
</evidence>
<reference evidence="4 5" key="1">
    <citation type="journal article" date="2018" name="PLoS Pathog.">
        <title>Evolution of structural diversity of trichothecenes, a family of toxins produced by plant pathogenic and entomopathogenic fungi.</title>
        <authorList>
            <person name="Proctor R.H."/>
            <person name="McCormick S.P."/>
            <person name="Kim H.S."/>
            <person name="Cardoza R.E."/>
            <person name="Stanley A.M."/>
            <person name="Lindo L."/>
            <person name="Kelly A."/>
            <person name="Brown D.W."/>
            <person name="Lee T."/>
            <person name="Vaughan M.M."/>
            <person name="Alexander N.J."/>
            <person name="Busman M."/>
            <person name="Gutierrez S."/>
        </authorList>
    </citation>
    <scope>NUCLEOTIDE SEQUENCE [LARGE SCALE GENOMIC DNA]</scope>
    <source>
        <strain evidence="4 5">NRRL 3299</strain>
    </source>
</reference>
<keyword evidence="2" id="KW-0378">Hydrolase</keyword>
<dbReference type="AlphaFoldDB" id="A0A395SNT5"/>
<dbReference type="InterPro" id="IPR029058">
    <property type="entry name" value="AB_hydrolase_fold"/>
</dbReference>
<dbReference type="Proteomes" id="UP000266152">
    <property type="component" value="Unassembled WGS sequence"/>
</dbReference>
<dbReference type="PANTHER" id="PTHR46118:SF4">
    <property type="entry name" value="PROTEIN ABHD11"/>
    <property type="match status" value="1"/>
</dbReference>
<evidence type="ECO:0000313" key="4">
    <source>
        <dbReference type="EMBL" id="RGP73797.1"/>
    </source>
</evidence>
<sequence length="341" mass="38380">MQQTDANRRDLTRNGNFEIYTIGFAQRLQVFAVIRNMLSLRRVVTTAVPSFGGQGLRAVPASTRLYSQSVGPLVYDLHEPAQPKTDKKKSPILFLHGLFGSKKNNRAISKALARDLGRYVYALDLRNHGESPHDTRHDYSAMAQDVAEFIEGHGLKDTTLIGHSMGAKTSMALALRSPDLVSDIVAVDNAPVDVSLSRDFPKYVRAMKKIQEAGVTRQSEADKILSEYEESLPIRQFLLGNMYLPEGEKVRKFRIPLHTLGKALDNLGDFPYKNPNEIRFEKPALFVRGTQSKYVPDDVLPLIGQFFPKFRLVDVDAGHWLISEQPEAFRQAVVEFLQKPE</sequence>
<dbReference type="PRINTS" id="PR00111">
    <property type="entry name" value="ABHYDROLASE"/>
</dbReference>
<organism evidence="4 5">
    <name type="scientific">Fusarium sporotrichioides</name>
    <dbReference type="NCBI Taxonomy" id="5514"/>
    <lineage>
        <taxon>Eukaryota</taxon>
        <taxon>Fungi</taxon>
        <taxon>Dikarya</taxon>
        <taxon>Ascomycota</taxon>
        <taxon>Pezizomycotina</taxon>
        <taxon>Sordariomycetes</taxon>
        <taxon>Hypocreomycetidae</taxon>
        <taxon>Hypocreales</taxon>
        <taxon>Nectriaceae</taxon>
        <taxon>Fusarium</taxon>
    </lineage>
</organism>
<keyword evidence="5" id="KW-1185">Reference proteome</keyword>
<dbReference type="PANTHER" id="PTHR46118">
    <property type="entry name" value="PROTEIN ABHD11"/>
    <property type="match status" value="1"/>
</dbReference>
<dbReference type="STRING" id="5514.A0A395SNT5"/>
<dbReference type="Pfam" id="PF00561">
    <property type="entry name" value="Abhydrolase_1"/>
    <property type="match status" value="1"/>
</dbReference>
<protein>
    <recommendedName>
        <fullName evidence="3">AB hydrolase-1 domain-containing protein</fullName>
    </recommendedName>
</protein>
<proteinExistence type="inferred from homology"/>
<evidence type="ECO:0000259" key="3">
    <source>
        <dbReference type="Pfam" id="PF00561"/>
    </source>
</evidence>
<accession>A0A395SNT5</accession>
<dbReference type="FunFam" id="3.40.50.1820:FF:000039">
    <property type="entry name" value="Esterase ybfF"/>
    <property type="match status" value="1"/>
</dbReference>